<dbReference type="EMBL" id="CP139639">
    <property type="protein sequence ID" value="WRI22617.1"/>
    <property type="molecule type" value="Genomic_DNA"/>
</dbReference>
<protein>
    <submittedName>
        <fullName evidence="1">Recombination protein NinG</fullName>
    </submittedName>
</protein>
<evidence type="ECO:0000313" key="1">
    <source>
        <dbReference type="EMBL" id="WRI22617.1"/>
    </source>
</evidence>
<sequence>MIAKQPKPKKCKNPACGISFPPQRLGQAVCSPKCGLAIKDVNQAKARKSLADIGRKELRAAKVKIKSRAQHMKEAQTAFNAWIRERDIGLPCVSCGRHHNGQWHAGHYRSVGGNPELRFEPLNVWRQCAPCNNHKSGDIVNYRLELVKRIGADKVDWLEGPHEPQRYTIEQLQAIKAEYRAKTRELKKGEAA</sequence>
<reference evidence="1 2" key="1">
    <citation type="submission" date="2023-12" db="EMBL/GenBank/DDBJ databases">
        <title>First complete genome sequence of Pseudomonas canadensis strain Pcan-CK-23 isolated from homogenized tissues of Zophobas morio larvae.</title>
        <authorList>
            <person name="Kundlacz C."/>
            <person name="Aldeia C."/>
            <person name="Eddoubaji Y."/>
            <person name="Campos-Madueno E.I."/>
            <person name="Endimiani A."/>
        </authorList>
    </citation>
    <scope>NUCLEOTIDE SEQUENCE [LARGE SCALE GENOMIC DNA]</scope>
    <source>
        <strain evidence="1 2">Pcan-CK-23</strain>
    </source>
</reference>
<organism evidence="1 2">
    <name type="scientific">Pseudomonas canadensis</name>
    <dbReference type="NCBI Taxonomy" id="915099"/>
    <lineage>
        <taxon>Bacteria</taxon>
        <taxon>Pseudomonadati</taxon>
        <taxon>Pseudomonadota</taxon>
        <taxon>Gammaproteobacteria</taxon>
        <taxon>Pseudomonadales</taxon>
        <taxon>Pseudomonadaceae</taxon>
        <taxon>Pseudomonas</taxon>
    </lineage>
</organism>
<evidence type="ECO:0000313" key="2">
    <source>
        <dbReference type="Proteomes" id="UP001322392"/>
    </source>
</evidence>
<dbReference type="InterPro" id="IPR008713">
    <property type="entry name" value="Phage_lambda_NinG"/>
</dbReference>
<keyword evidence="2" id="KW-1185">Reference proteome</keyword>
<accession>A0ABZ0ZZQ9</accession>
<dbReference type="RefSeq" id="WP_323986421.1">
    <property type="nucleotide sequence ID" value="NZ_CP139639.1"/>
</dbReference>
<name>A0ABZ0ZZQ9_9PSED</name>
<dbReference type="Proteomes" id="UP001322392">
    <property type="component" value="Chromosome"/>
</dbReference>
<gene>
    <name evidence="1" type="ORF">SPL95_18585</name>
</gene>
<proteinExistence type="predicted"/>
<dbReference type="Pfam" id="PF05766">
    <property type="entry name" value="NinG"/>
    <property type="match status" value="1"/>
</dbReference>